<dbReference type="PANTHER" id="PTHR43459:SF1">
    <property type="entry name" value="EG:BACN32G11.4 PROTEIN"/>
    <property type="match status" value="1"/>
</dbReference>
<dbReference type="SUPFAM" id="SSF52096">
    <property type="entry name" value="ClpP/crotonase"/>
    <property type="match status" value="1"/>
</dbReference>
<dbReference type="PANTHER" id="PTHR43459">
    <property type="entry name" value="ENOYL-COA HYDRATASE"/>
    <property type="match status" value="1"/>
</dbReference>
<evidence type="ECO:0000313" key="2">
    <source>
        <dbReference type="EMBL" id="MCE7002530.1"/>
    </source>
</evidence>
<dbReference type="PROSITE" id="PS00166">
    <property type="entry name" value="ENOYL_COA_HYDRATASE"/>
    <property type="match status" value="1"/>
</dbReference>
<dbReference type="Pfam" id="PF00378">
    <property type="entry name" value="ECH_1"/>
    <property type="match status" value="1"/>
</dbReference>
<keyword evidence="3" id="KW-1185">Reference proteome</keyword>
<organism evidence="2 3">
    <name type="scientific">Kibdelosporangium philippinense</name>
    <dbReference type="NCBI Taxonomy" id="211113"/>
    <lineage>
        <taxon>Bacteria</taxon>
        <taxon>Bacillati</taxon>
        <taxon>Actinomycetota</taxon>
        <taxon>Actinomycetes</taxon>
        <taxon>Pseudonocardiales</taxon>
        <taxon>Pseudonocardiaceae</taxon>
        <taxon>Kibdelosporangium</taxon>
    </lineage>
</organism>
<dbReference type="Proteomes" id="UP001521150">
    <property type="component" value="Unassembled WGS sequence"/>
</dbReference>
<name>A0ABS8Z6V6_9PSEU</name>
<dbReference type="Gene3D" id="3.90.226.10">
    <property type="entry name" value="2-enoyl-CoA Hydratase, Chain A, domain 1"/>
    <property type="match status" value="1"/>
</dbReference>
<evidence type="ECO:0000313" key="3">
    <source>
        <dbReference type="Proteomes" id="UP001521150"/>
    </source>
</evidence>
<accession>A0ABS8Z6V6</accession>
<proteinExistence type="inferred from homology"/>
<dbReference type="EMBL" id="JAJVCN010000001">
    <property type="protein sequence ID" value="MCE7002530.1"/>
    <property type="molecule type" value="Genomic_DNA"/>
</dbReference>
<dbReference type="RefSeq" id="WP_233723727.1">
    <property type="nucleotide sequence ID" value="NZ_JAJVCN010000001.1"/>
</dbReference>
<gene>
    <name evidence="2" type="ORF">LWC34_06750</name>
</gene>
<dbReference type="InterPro" id="IPR029045">
    <property type="entry name" value="ClpP/crotonase-like_dom_sf"/>
</dbReference>
<dbReference type="CDD" id="cd06558">
    <property type="entry name" value="crotonase-like"/>
    <property type="match status" value="1"/>
</dbReference>
<protein>
    <submittedName>
        <fullName evidence="2">Enoyl-CoA hydratase/isomerase family protein</fullName>
    </submittedName>
</protein>
<sequence length="273" mass="29854">MATSHIKVDQPAPGYVRATFDHAPINLIDYDTVSALIDLVTRLEQDPDVRVVVFDSANPDYFLAHWDTSAFGRKYPAGTHPWLDVLNRLSRLPVATIAAINGRARGAGSEFVLACDMRFAARDHARLGQPEVAFGLVPAGGPMARLPRLLGRGRALEIVLSGHDFTGAQAELYGYVNRALPDAELDEFVDTLARRIARFDKRAIAEIKEFVDVASNPDDAEIWPMIDAFQASAVRPSTAARVTEMERRGLGQAGHVEFDLGVHCAADDLPTTH</sequence>
<dbReference type="InterPro" id="IPR018376">
    <property type="entry name" value="Enoyl-CoA_hyd/isom_CS"/>
</dbReference>
<evidence type="ECO:0000256" key="1">
    <source>
        <dbReference type="RuleBase" id="RU003707"/>
    </source>
</evidence>
<comment type="similarity">
    <text evidence="1">Belongs to the enoyl-CoA hydratase/isomerase family.</text>
</comment>
<dbReference type="InterPro" id="IPR001753">
    <property type="entry name" value="Enoyl-CoA_hydra/iso"/>
</dbReference>
<reference evidence="2 3" key="1">
    <citation type="submission" date="2021-12" db="EMBL/GenBank/DDBJ databases">
        <title>Genome sequence of Kibdelosporangium philippinense ATCC 49844.</title>
        <authorList>
            <person name="Fedorov E.A."/>
            <person name="Omeragic M."/>
            <person name="Shalygina K.F."/>
            <person name="Maclea K.S."/>
        </authorList>
    </citation>
    <scope>NUCLEOTIDE SEQUENCE [LARGE SCALE GENOMIC DNA]</scope>
    <source>
        <strain evidence="2 3">ATCC 49844</strain>
    </source>
</reference>
<comment type="caution">
    <text evidence="2">The sequence shown here is derived from an EMBL/GenBank/DDBJ whole genome shotgun (WGS) entry which is preliminary data.</text>
</comment>